<dbReference type="InterPro" id="IPR036271">
    <property type="entry name" value="Tet_transcr_reg_TetR-rel_C_sf"/>
</dbReference>
<dbReference type="InterPro" id="IPR001647">
    <property type="entry name" value="HTH_TetR"/>
</dbReference>
<evidence type="ECO:0000256" key="4">
    <source>
        <dbReference type="PROSITE-ProRule" id="PRU00335"/>
    </source>
</evidence>
<dbReference type="PROSITE" id="PS50977">
    <property type="entry name" value="HTH_TETR_2"/>
    <property type="match status" value="1"/>
</dbReference>
<feature type="DNA-binding region" description="H-T-H motif" evidence="4">
    <location>
        <begin position="32"/>
        <end position="51"/>
    </location>
</feature>
<dbReference type="KEGG" id="stsi:A4E84_18405"/>
<evidence type="ECO:0000256" key="2">
    <source>
        <dbReference type="ARBA" id="ARBA00023125"/>
    </source>
</evidence>
<evidence type="ECO:0000256" key="1">
    <source>
        <dbReference type="ARBA" id="ARBA00023015"/>
    </source>
</evidence>
<dbReference type="Pfam" id="PF00440">
    <property type="entry name" value="TetR_N"/>
    <property type="match status" value="1"/>
</dbReference>
<name>A0A143C1L7_9ACTN</name>
<feature type="domain" description="HTH tetR-type" evidence="5">
    <location>
        <begin position="10"/>
        <end position="69"/>
    </location>
</feature>
<keyword evidence="1" id="KW-0805">Transcription regulation</keyword>
<gene>
    <name evidence="6" type="ORF">A4E84_18405</name>
</gene>
<dbReference type="PANTHER" id="PTHR47506:SF7">
    <property type="entry name" value="TRANSCRIPTIONAL REGULATORY PROTEIN"/>
    <property type="match status" value="1"/>
</dbReference>
<proteinExistence type="predicted"/>
<evidence type="ECO:0000259" key="5">
    <source>
        <dbReference type="PROSITE" id="PS50977"/>
    </source>
</evidence>
<organism evidence="6 7">
    <name type="scientific">Streptomyces qaidamensis</name>
    <dbReference type="NCBI Taxonomy" id="1783515"/>
    <lineage>
        <taxon>Bacteria</taxon>
        <taxon>Bacillati</taxon>
        <taxon>Actinomycetota</taxon>
        <taxon>Actinomycetes</taxon>
        <taxon>Kitasatosporales</taxon>
        <taxon>Streptomycetaceae</taxon>
        <taxon>Streptomyces</taxon>
        <taxon>Streptomyces aurantiacus group</taxon>
    </lineage>
</organism>
<evidence type="ECO:0000256" key="3">
    <source>
        <dbReference type="ARBA" id="ARBA00023163"/>
    </source>
</evidence>
<dbReference type="SUPFAM" id="SSF46689">
    <property type="entry name" value="Homeodomain-like"/>
    <property type="match status" value="1"/>
</dbReference>
<keyword evidence="2 4" id="KW-0238">DNA-binding</keyword>
<dbReference type="GO" id="GO:0003677">
    <property type="term" value="F:DNA binding"/>
    <property type="evidence" value="ECO:0007669"/>
    <property type="project" value="UniProtKB-UniRule"/>
</dbReference>
<protein>
    <submittedName>
        <fullName evidence="6">TetR family transcriptional regulator</fullName>
    </submittedName>
</protein>
<dbReference type="InterPro" id="IPR009057">
    <property type="entry name" value="Homeodomain-like_sf"/>
</dbReference>
<dbReference type="EMBL" id="CP015098">
    <property type="protein sequence ID" value="AMW11303.1"/>
    <property type="molecule type" value="Genomic_DNA"/>
</dbReference>
<dbReference type="PRINTS" id="PR00455">
    <property type="entry name" value="HTHTETR"/>
</dbReference>
<dbReference type="STRING" id="1783515.A4E84_18405"/>
<sequence length="200" mass="20773">MGRVSQAQAAENRRRVVDTASRLFREQGTHVSVADLMKAAGLTHGAFYKQFASKEALVDEVTAHAFDEFARRFAAGLERHDGQRDAAQRALIDAYLSVEHRDNAADGCPVTALATDIARGPEGRAARRTYAEGVADFAAFLAPAEAVADGEGVGGVGGGEGGLARLCTLVGALVLSRATQGSPLSEEILAAAHAALTEAG</sequence>
<dbReference type="Proteomes" id="UP000076096">
    <property type="component" value="Chromosome"/>
</dbReference>
<dbReference type="PANTHER" id="PTHR47506">
    <property type="entry name" value="TRANSCRIPTIONAL REGULATORY PROTEIN"/>
    <property type="match status" value="1"/>
</dbReference>
<dbReference type="Gene3D" id="1.10.357.10">
    <property type="entry name" value="Tetracycline Repressor, domain 2"/>
    <property type="match status" value="1"/>
</dbReference>
<evidence type="ECO:0000313" key="7">
    <source>
        <dbReference type="Proteomes" id="UP000076096"/>
    </source>
</evidence>
<dbReference type="RefSeq" id="WP_062927638.1">
    <property type="nucleotide sequence ID" value="NZ_CP015098.1"/>
</dbReference>
<evidence type="ECO:0000313" key="6">
    <source>
        <dbReference type="EMBL" id="AMW11303.1"/>
    </source>
</evidence>
<dbReference type="Gene3D" id="1.10.10.60">
    <property type="entry name" value="Homeodomain-like"/>
    <property type="match status" value="1"/>
</dbReference>
<reference evidence="7" key="1">
    <citation type="submission" date="2016-04" db="EMBL/GenBank/DDBJ databases">
        <authorList>
            <person name="Zhang B."/>
        </authorList>
    </citation>
    <scope>NUCLEOTIDE SEQUENCE [LARGE SCALE GENOMIC DNA]</scope>
    <source>
        <strain evidence="7">S10</strain>
    </source>
</reference>
<accession>A0A143C1L7</accession>
<keyword evidence="7" id="KW-1185">Reference proteome</keyword>
<dbReference type="AlphaFoldDB" id="A0A143C1L7"/>
<keyword evidence="3" id="KW-0804">Transcription</keyword>
<dbReference type="SUPFAM" id="SSF48498">
    <property type="entry name" value="Tetracyclin repressor-like, C-terminal domain"/>
    <property type="match status" value="1"/>
</dbReference>